<sequence length="653" mass="75466">MGLAGEFVVKKKDWKDLTSGQRMYGETEPPEMQIETQWEIVERSTSEKLFEPGMDRSGFSKGDILYPTMRKPEVQARWDQKQYEYEAAKDQYNRIKRMCHAQFIRENSDHALAQGLSETEYGREVLAELDKVCEVATRQRQQKQSPHPYAQTGTGESIHDELAKDGIEVDPDEKVRTITFNVPGADNPFTILATACDDKWRIVERLLAFDPDAFHLQYGYDEGGRLNRVWQDDRLIESYEYGKQGERLVSETLQYERRSYEYDDKFRLLQAGDTTYTYNAYGSLAERKVKNRITKYEYLSNGQLYKVERPDGRIIEYVCDERGVRIAKKINGNIVEKYKWKDFTTLEAVTDSKGKNIWTFNHDEEASQIVAVFEGKKYYLARDQVGSVFMVADDQGNELKKIIYDSFGNILTDTNKQFYLPLGFASGLNDKDTGLVHFGFREYDPEIGRFTAQDPLGYGGGDVDVYGYCLDDPINFNDAMGLEAGGIWGTTPRRHNVKKWYIWKAGKGACDNCLKMDGNISETPTMERPHPNCKCQQVECQEWDEFTEWEDVRELETIKITMFPPVVLPGVPVPNVKWQKVYRAEEQRIKRHYASCGSVGSGSSETKETRVRRKDMFRWSKAYVVNGGYEVETGDRGWTHNPWTGETVWFFFG</sequence>
<dbReference type="InterPro" id="IPR050708">
    <property type="entry name" value="T6SS_VgrG/RHS"/>
</dbReference>
<dbReference type="AlphaFoldDB" id="C6C1L2"/>
<protein>
    <submittedName>
        <fullName evidence="4">YD repeat protein</fullName>
    </submittedName>
</protein>
<reference evidence="4 5" key="1">
    <citation type="submission" date="2009-06" db="EMBL/GenBank/DDBJ databases">
        <title>Complete sequence of Desulfovibrio salexigens DSM 2638.</title>
        <authorList>
            <consortium name="US DOE Joint Genome Institute"/>
            <person name="Lucas S."/>
            <person name="Copeland A."/>
            <person name="Lapidus A."/>
            <person name="Glavina del Rio T."/>
            <person name="Tice H."/>
            <person name="Bruce D."/>
            <person name="Goodwin L."/>
            <person name="Pitluck S."/>
            <person name="Munk A.C."/>
            <person name="Brettin T."/>
            <person name="Detter J.C."/>
            <person name="Han C."/>
            <person name="Tapia R."/>
            <person name="Larimer F."/>
            <person name="Land M."/>
            <person name="Hauser L."/>
            <person name="Kyrpides N."/>
            <person name="Anderson I."/>
            <person name="Wall J.D."/>
            <person name="Arkin A.P."/>
            <person name="Dehal P."/>
            <person name="Chivian D."/>
            <person name="Giles B."/>
            <person name="Hazen T.C."/>
        </authorList>
    </citation>
    <scope>NUCLEOTIDE SEQUENCE [LARGE SCALE GENOMIC DNA]</scope>
    <source>
        <strain evidence="5">ATCC 14822 / DSM 2638 / NCIMB 8403 / VKM B-1763</strain>
    </source>
</reference>
<feature type="compositionally biased region" description="Polar residues" evidence="2">
    <location>
        <begin position="138"/>
        <end position="155"/>
    </location>
</feature>
<keyword evidence="1" id="KW-0677">Repeat</keyword>
<feature type="domain" description="Teneurin-like YD-shell" evidence="3">
    <location>
        <begin position="213"/>
        <end position="454"/>
    </location>
</feature>
<dbReference type="HOGENOM" id="CLU_419635_0_0_7"/>
<evidence type="ECO:0000313" key="5">
    <source>
        <dbReference type="Proteomes" id="UP000002601"/>
    </source>
</evidence>
<accession>C6C1L2</accession>
<dbReference type="Proteomes" id="UP000002601">
    <property type="component" value="Chromosome"/>
</dbReference>
<evidence type="ECO:0000256" key="1">
    <source>
        <dbReference type="ARBA" id="ARBA00022737"/>
    </source>
</evidence>
<dbReference type="RefSeq" id="WP_015853003.1">
    <property type="nucleotide sequence ID" value="NC_012881.1"/>
</dbReference>
<evidence type="ECO:0000259" key="3">
    <source>
        <dbReference type="Pfam" id="PF25023"/>
    </source>
</evidence>
<name>C6C1L2_MARSD</name>
<evidence type="ECO:0000313" key="4">
    <source>
        <dbReference type="EMBL" id="ACS81187.1"/>
    </source>
</evidence>
<dbReference type="PANTHER" id="PTHR32305">
    <property type="match status" value="1"/>
</dbReference>
<gene>
    <name evidence="4" type="ordered locus">Desal_3136</name>
</gene>
<dbReference type="NCBIfam" id="TIGR03696">
    <property type="entry name" value="Rhs_assc_core"/>
    <property type="match status" value="1"/>
</dbReference>
<dbReference type="Pfam" id="PF25023">
    <property type="entry name" value="TEN_YD-shell"/>
    <property type="match status" value="1"/>
</dbReference>
<evidence type="ECO:0000256" key="2">
    <source>
        <dbReference type="SAM" id="MobiDB-lite"/>
    </source>
</evidence>
<dbReference type="OrthoDB" id="5458729at2"/>
<keyword evidence="5" id="KW-1185">Reference proteome</keyword>
<dbReference type="PANTHER" id="PTHR32305:SF15">
    <property type="entry name" value="PROTEIN RHSA-RELATED"/>
    <property type="match status" value="1"/>
</dbReference>
<feature type="region of interest" description="Disordered" evidence="2">
    <location>
        <begin position="137"/>
        <end position="157"/>
    </location>
</feature>
<dbReference type="STRING" id="526222.Desal_3136"/>
<dbReference type="Gene3D" id="2.180.10.10">
    <property type="entry name" value="RHS repeat-associated core"/>
    <property type="match status" value="1"/>
</dbReference>
<dbReference type="EMBL" id="CP001649">
    <property type="protein sequence ID" value="ACS81187.1"/>
    <property type="molecule type" value="Genomic_DNA"/>
</dbReference>
<dbReference type="eggNOG" id="COG3209">
    <property type="taxonomic scope" value="Bacteria"/>
</dbReference>
<dbReference type="InterPro" id="IPR022385">
    <property type="entry name" value="Rhs_assc_core"/>
</dbReference>
<dbReference type="KEGG" id="dsa:Desal_3136"/>
<proteinExistence type="predicted"/>
<organism evidence="4 5">
    <name type="scientific">Maridesulfovibrio salexigens (strain ATCC 14822 / DSM 2638 / NCIMB 8403 / VKM B-1763)</name>
    <name type="common">Desulfovibrio salexigens</name>
    <dbReference type="NCBI Taxonomy" id="526222"/>
    <lineage>
        <taxon>Bacteria</taxon>
        <taxon>Pseudomonadati</taxon>
        <taxon>Thermodesulfobacteriota</taxon>
        <taxon>Desulfovibrionia</taxon>
        <taxon>Desulfovibrionales</taxon>
        <taxon>Desulfovibrionaceae</taxon>
        <taxon>Maridesulfovibrio</taxon>
    </lineage>
</organism>
<dbReference type="InterPro" id="IPR056823">
    <property type="entry name" value="TEN-like_YD-shell"/>
</dbReference>